<accession>A0A916WWG5</accession>
<organism evidence="3 4">
    <name type="scientific">Flexivirga endophytica</name>
    <dbReference type="NCBI Taxonomy" id="1849103"/>
    <lineage>
        <taxon>Bacteria</taxon>
        <taxon>Bacillati</taxon>
        <taxon>Actinomycetota</taxon>
        <taxon>Actinomycetes</taxon>
        <taxon>Micrococcales</taxon>
        <taxon>Dermacoccaceae</taxon>
        <taxon>Flexivirga</taxon>
    </lineage>
</organism>
<feature type="region of interest" description="Disordered" evidence="1">
    <location>
        <begin position="26"/>
        <end position="54"/>
    </location>
</feature>
<sequence length="246" mass="25452">MARARAASVAASVVVAVGLLAGCSGSSGGGTASAPPWTEGSKQDGLVNGSLPGNSDRKVVSGGSAWSFTLAKPDDPNVPSSQWPSADSVLTADQLKGAIPEASAVTLGDCVKGVSGPDSTAKNASCNWSVSLKDSGDYTNSVAVTIVTIGADEKVTESWTSERNKNYSSRKSGERFFSSGSFSAKGSYYLDNNRASVLISDGNMAAWIDLTFKGFGSLNDSRNTMLTGIFPVIAKDLADRMPRKYA</sequence>
<dbReference type="EMBL" id="BMHI01000005">
    <property type="protein sequence ID" value="GGB39440.1"/>
    <property type="molecule type" value="Genomic_DNA"/>
</dbReference>
<dbReference type="Proteomes" id="UP000636793">
    <property type="component" value="Unassembled WGS sequence"/>
</dbReference>
<protein>
    <recommendedName>
        <fullName evidence="5">DUF3558 domain-containing protein</fullName>
    </recommendedName>
</protein>
<dbReference type="RefSeq" id="WP_188838110.1">
    <property type="nucleotide sequence ID" value="NZ_BMHI01000005.1"/>
</dbReference>
<feature type="chain" id="PRO_5039585644" description="DUF3558 domain-containing protein" evidence="2">
    <location>
        <begin position="22"/>
        <end position="246"/>
    </location>
</feature>
<dbReference type="PROSITE" id="PS51257">
    <property type="entry name" value="PROKAR_LIPOPROTEIN"/>
    <property type="match status" value="1"/>
</dbReference>
<gene>
    <name evidence="3" type="ORF">GCM10011492_32770</name>
</gene>
<comment type="caution">
    <text evidence="3">The sequence shown here is derived from an EMBL/GenBank/DDBJ whole genome shotgun (WGS) entry which is preliminary data.</text>
</comment>
<evidence type="ECO:0000256" key="2">
    <source>
        <dbReference type="SAM" id="SignalP"/>
    </source>
</evidence>
<name>A0A916WWG5_9MICO</name>
<keyword evidence="2" id="KW-0732">Signal</keyword>
<proteinExistence type="predicted"/>
<evidence type="ECO:0008006" key="5">
    <source>
        <dbReference type="Google" id="ProtNLM"/>
    </source>
</evidence>
<evidence type="ECO:0000313" key="4">
    <source>
        <dbReference type="Proteomes" id="UP000636793"/>
    </source>
</evidence>
<dbReference type="AlphaFoldDB" id="A0A916WWG5"/>
<reference evidence="3" key="2">
    <citation type="submission" date="2020-09" db="EMBL/GenBank/DDBJ databases">
        <authorList>
            <person name="Sun Q."/>
            <person name="Zhou Y."/>
        </authorList>
    </citation>
    <scope>NUCLEOTIDE SEQUENCE</scope>
    <source>
        <strain evidence="3">CGMCC 1.15085</strain>
    </source>
</reference>
<evidence type="ECO:0000256" key="1">
    <source>
        <dbReference type="SAM" id="MobiDB-lite"/>
    </source>
</evidence>
<evidence type="ECO:0000313" key="3">
    <source>
        <dbReference type="EMBL" id="GGB39440.1"/>
    </source>
</evidence>
<keyword evidence="4" id="KW-1185">Reference proteome</keyword>
<feature type="signal peptide" evidence="2">
    <location>
        <begin position="1"/>
        <end position="21"/>
    </location>
</feature>
<reference evidence="3" key="1">
    <citation type="journal article" date="2014" name="Int. J. Syst. Evol. Microbiol.">
        <title>Complete genome sequence of Corynebacterium casei LMG S-19264T (=DSM 44701T), isolated from a smear-ripened cheese.</title>
        <authorList>
            <consortium name="US DOE Joint Genome Institute (JGI-PGF)"/>
            <person name="Walter F."/>
            <person name="Albersmeier A."/>
            <person name="Kalinowski J."/>
            <person name="Ruckert C."/>
        </authorList>
    </citation>
    <scope>NUCLEOTIDE SEQUENCE</scope>
    <source>
        <strain evidence="3">CGMCC 1.15085</strain>
    </source>
</reference>